<dbReference type="EMBL" id="JACRTJ010000005">
    <property type="protein sequence ID" value="MBC8598091.1"/>
    <property type="molecule type" value="Genomic_DNA"/>
</dbReference>
<dbReference type="NCBIfam" id="TIGR01891">
    <property type="entry name" value="amidohydrolases"/>
    <property type="match status" value="1"/>
</dbReference>
<evidence type="ECO:0000259" key="1">
    <source>
        <dbReference type="Pfam" id="PF07687"/>
    </source>
</evidence>
<proteinExistence type="predicted"/>
<feature type="domain" description="Peptidase M20 dimerisation" evidence="1">
    <location>
        <begin position="204"/>
        <end position="293"/>
    </location>
</feature>
<dbReference type="InterPro" id="IPR036264">
    <property type="entry name" value="Bact_exopeptidase_dim_dom"/>
</dbReference>
<dbReference type="InterPro" id="IPR017439">
    <property type="entry name" value="Amidohydrolase"/>
</dbReference>
<dbReference type="PANTHER" id="PTHR30575">
    <property type="entry name" value="PEPTIDASE M20"/>
    <property type="match status" value="1"/>
</dbReference>
<organism evidence="2 3">
    <name type="scientific">Enterocloster hominis</name>
    <name type="common">ex Liu et al. 2021</name>
    <dbReference type="NCBI Taxonomy" id="2763663"/>
    <lineage>
        <taxon>Bacteria</taxon>
        <taxon>Bacillati</taxon>
        <taxon>Bacillota</taxon>
        <taxon>Clostridia</taxon>
        <taxon>Lachnospirales</taxon>
        <taxon>Lachnospiraceae</taxon>
        <taxon>Enterocloster</taxon>
    </lineage>
</organism>
<evidence type="ECO:0000313" key="3">
    <source>
        <dbReference type="Proteomes" id="UP000647491"/>
    </source>
</evidence>
<dbReference type="Pfam" id="PF07687">
    <property type="entry name" value="M20_dimer"/>
    <property type="match status" value="1"/>
</dbReference>
<gene>
    <name evidence="2" type="ORF">H8708_02410</name>
</gene>
<name>A0ABR7NRA5_9FIRM</name>
<dbReference type="Gene3D" id="3.30.70.360">
    <property type="match status" value="1"/>
</dbReference>
<comment type="caution">
    <text evidence="2">The sequence shown here is derived from an EMBL/GenBank/DDBJ whole genome shotgun (WGS) entry which is preliminary data.</text>
</comment>
<dbReference type="SUPFAM" id="SSF53187">
    <property type="entry name" value="Zn-dependent exopeptidases"/>
    <property type="match status" value="1"/>
</dbReference>
<dbReference type="InterPro" id="IPR052030">
    <property type="entry name" value="Peptidase_M20/M20A_hydrolases"/>
</dbReference>
<dbReference type="Gene3D" id="3.40.630.10">
    <property type="entry name" value="Zn peptidases"/>
    <property type="match status" value="1"/>
</dbReference>
<dbReference type="PANTHER" id="PTHR30575:SF3">
    <property type="entry name" value="PEPTIDASE M20 DIMERISATION DOMAIN-CONTAINING PROTEIN"/>
    <property type="match status" value="1"/>
</dbReference>
<dbReference type="SUPFAM" id="SSF55031">
    <property type="entry name" value="Bacterial exopeptidase dimerisation domain"/>
    <property type="match status" value="1"/>
</dbReference>
<evidence type="ECO:0000313" key="2">
    <source>
        <dbReference type="EMBL" id="MBC8598091.1"/>
    </source>
</evidence>
<dbReference type="RefSeq" id="WP_215654122.1">
    <property type="nucleotide sequence ID" value="NZ_JACRTJ010000005.1"/>
</dbReference>
<dbReference type="InterPro" id="IPR011650">
    <property type="entry name" value="Peptidase_M20_dimer"/>
</dbReference>
<reference evidence="2 3" key="1">
    <citation type="submission" date="2020-08" db="EMBL/GenBank/DDBJ databases">
        <title>Genome public.</title>
        <authorList>
            <person name="Liu C."/>
            <person name="Sun Q."/>
        </authorList>
    </citation>
    <scope>NUCLEOTIDE SEQUENCE [LARGE SCALE GENOMIC DNA]</scope>
    <source>
        <strain evidence="2 3">BX10</strain>
    </source>
</reference>
<protein>
    <submittedName>
        <fullName evidence="2">Amidohydrolase</fullName>
    </submittedName>
</protein>
<dbReference type="InterPro" id="IPR002933">
    <property type="entry name" value="Peptidase_M20"/>
</dbReference>
<accession>A0ABR7NRA5</accession>
<sequence length="453" mass="48772">MDRTEQLKNLVENCRDLILKTERDIWASPETGYHEWKTNAYMEKLFEDLGYTLTKAGDIPGFYTDVETGKPGPKVAILGELDSLICGNHPDADPETKAVHACGHNAQCATLAGVAAALKQPGALDGLCGSIRLMAVPAEELIQLGYREGLRKQGTIHYYGGKVEFIYRGYFDGVDMAMMIHAGNMPEGKYLTINPGCNGCVVKNVTFEGVASHAGGSPEKGINALYAATTAMTAANALRETFLDNEHIRFHPIITEGGAAVNAIPERTKVETYVRGASYEAIVEYNKKLNQAMAGSAAAIGATVLLEDRPGYFPLNNDKNLNALAKEAMEAVGGPGCVEETDHWDTGSTDMGDVSSIMPAVHPYGAGAIGTGHGMDYYIDDPERACVAPAKCLLIMADRLLSNDAALAKKVLAENKPRFASKEDYLKAIESLNMTKNAVVKKEDGTVVLDFLK</sequence>
<dbReference type="Pfam" id="PF01546">
    <property type="entry name" value="Peptidase_M20"/>
    <property type="match status" value="1"/>
</dbReference>
<keyword evidence="3" id="KW-1185">Reference proteome</keyword>
<dbReference type="Proteomes" id="UP000647491">
    <property type="component" value="Unassembled WGS sequence"/>
</dbReference>